<feature type="region of interest" description="Disordered" evidence="1">
    <location>
        <begin position="1"/>
        <end position="59"/>
    </location>
</feature>
<evidence type="ECO:0008006" key="4">
    <source>
        <dbReference type="Google" id="ProtNLM"/>
    </source>
</evidence>
<evidence type="ECO:0000256" key="1">
    <source>
        <dbReference type="SAM" id="MobiDB-lite"/>
    </source>
</evidence>
<accession>A0A200QT66</accession>
<feature type="compositionally biased region" description="Basic and acidic residues" evidence="1">
    <location>
        <begin position="1"/>
        <end position="13"/>
    </location>
</feature>
<gene>
    <name evidence="2" type="ORF">BVC80_1763g25</name>
</gene>
<comment type="caution">
    <text evidence="2">The sequence shown here is derived from an EMBL/GenBank/DDBJ whole genome shotgun (WGS) entry which is preliminary data.</text>
</comment>
<dbReference type="Proteomes" id="UP000195402">
    <property type="component" value="Unassembled WGS sequence"/>
</dbReference>
<feature type="compositionally biased region" description="Basic residues" evidence="1">
    <location>
        <begin position="37"/>
        <end position="59"/>
    </location>
</feature>
<organism evidence="2 3">
    <name type="scientific">Macleaya cordata</name>
    <name type="common">Five-seeded plume-poppy</name>
    <name type="synonym">Bocconia cordata</name>
    <dbReference type="NCBI Taxonomy" id="56857"/>
    <lineage>
        <taxon>Eukaryota</taxon>
        <taxon>Viridiplantae</taxon>
        <taxon>Streptophyta</taxon>
        <taxon>Embryophyta</taxon>
        <taxon>Tracheophyta</taxon>
        <taxon>Spermatophyta</taxon>
        <taxon>Magnoliopsida</taxon>
        <taxon>Ranunculales</taxon>
        <taxon>Papaveraceae</taxon>
        <taxon>Papaveroideae</taxon>
        <taxon>Macleaya</taxon>
    </lineage>
</organism>
<evidence type="ECO:0000313" key="3">
    <source>
        <dbReference type="Proteomes" id="UP000195402"/>
    </source>
</evidence>
<dbReference type="InParanoid" id="A0A200QT66"/>
<name>A0A200QT66_MACCD</name>
<proteinExistence type="predicted"/>
<dbReference type="OMA" id="GTHNRKT"/>
<keyword evidence="3" id="KW-1185">Reference proteome</keyword>
<reference evidence="2 3" key="1">
    <citation type="journal article" date="2017" name="Mol. Plant">
        <title>The Genome of Medicinal Plant Macleaya cordata Provides New Insights into Benzylisoquinoline Alkaloids Metabolism.</title>
        <authorList>
            <person name="Liu X."/>
            <person name="Liu Y."/>
            <person name="Huang P."/>
            <person name="Ma Y."/>
            <person name="Qing Z."/>
            <person name="Tang Q."/>
            <person name="Cao H."/>
            <person name="Cheng P."/>
            <person name="Zheng Y."/>
            <person name="Yuan Z."/>
            <person name="Zhou Y."/>
            <person name="Liu J."/>
            <person name="Tang Z."/>
            <person name="Zhuo Y."/>
            <person name="Zhang Y."/>
            <person name="Yu L."/>
            <person name="Huang J."/>
            <person name="Yang P."/>
            <person name="Peng Q."/>
            <person name="Zhang J."/>
            <person name="Jiang W."/>
            <person name="Zhang Z."/>
            <person name="Lin K."/>
            <person name="Ro D.K."/>
            <person name="Chen X."/>
            <person name="Xiong X."/>
            <person name="Shang Y."/>
            <person name="Huang S."/>
            <person name="Zeng J."/>
        </authorList>
    </citation>
    <scope>NUCLEOTIDE SEQUENCE [LARGE SCALE GENOMIC DNA]</scope>
    <source>
        <strain evidence="3">cv. BLH2017</strain>
        <tissue evidence="2">Root</tissue>
    </source>
</reference>
<dbReference type="EMBL" id="MVGT01001102">
    <property type="protein sequence ID" value="OVA13654.1"/>
    <property type="molecule type" value="Genomic_DNA"/>
</dbReference>
<evidence type="ECO:0000313" key="2">
    <source>
        <dbReference type="EMBL" id="OVA13654.1"/>
    </source>
</evidence>
<sequence>MDERLYEVPDDPQRVPPIARPGPRRPKKKRIESSGAKPKKQQKCGRCKKFGTHNRKTCK</sequence>
<protein>
    <recommendedName>
        <fullName evidence="4">Zinc finger protein</fullName>
    </recommendedName>
</protein>
<dbReference type="AlphaFoldDB" id="A0A200QT66"/>